<evidence type="ECO:0000256" key="2">
    <source>
        <dbReference type="PIRSR" id="PIRSR600542-1"/>
    </source>
</evidence>
<keyword evidence="1" id="KW-0808">Transferase</keyword>
<dbReference type="GO" id="GO:0004095">
    <property type="term" value="F:carnitine O-palmitoyltransferase activity"/>
    <property type="evidence" value="ECO:0007669"/>
    <property type="project" value="TreeGrafter"/>
</dbReference>
<dbReference type="PANTHER" id="PTHR22589">
    <property type="entry name" value="CARNITINE O-ACYLTRANSFERASE"/>
    <property type="match status" value="1"/>
</dbReference>
<dbReference type="PANTHER" id="PTHR22589:SF31">
    <property type="entry name" value="CARNITINE O-PALMITOYLTRANSFERASE"/>
    <property type="match status" value="1"/>
</dbReference>
<sequence>ALKYRTELELEKVKPLMAFSSVPLCSIQHKRQFNTVRIPGKETDHIVHYSDSQHIAVYHRGRWYKVLTYYRNQLLQPCELQIQFDEILRDETPPVDGEEHLAALTAGDRTFWATTRETFFNTGCNRASLDAIEKAAFVLILEDSDFEIGTSMSNEFDEYARAIFHGKGYDRWFDKSFNLIISKNAVFGLNVEHSWV</sequence>
<dbReference type="InterPro" id="IPR042231">
    <property type="entry name" value="Cho/carn_acyl_trans_2"/>
</dbReference>
<feature type="non-terminal residue" evidence="4">
    <location>
        <position position="1"/>
    </location>
</feature>
<organism evidence="4 5">
    <name type="scientific">Rotaria magnacalcarata</name>
    <dbReference type="NCBI Taxonomy" id="392030"/>
    <lineage>
        <taxon>Eukaryota</taxon>
        <taxon>Metazoa</taxon>
        <taxon>Spiralia</taxon>
        <taxon>Gnathifera</taxon>
        <taxon>Rotifera</taxon>
        <taxon>Eurotatoria</taxon>
        <taxon>Bdelloidea</taxon>
        <taxon>Philodinida</taxon>
        <taxon>Philodinidae</taxon>
        <taxon>Rotaria</taxon>
    </lineage>
</organism>
<gene>
    <name evidence="4" type="ORF">BYL167_LOCUS64653</name>
</gene>
<dbReference type="Pfam" id="PF00755">
    <property type="entry name" value="Carn_acyltransf"/>
    <property type="match status" value="1"/>
</dbReference>
<dbReference type="SUPFAM" id="SSF52777">
    <property type="entry name" value="CoA-dependent acyltransferases"/>
    <property type="match status" value="1"/>
</dbReference>
<dbReference type="GO" id="GO:0009437">
    <property type="term" value="P:carnitine metabolic process"/>
    <property type="evidence" value="ECO:0007669"/>
    <property type="project" value="TreeGrafter"/>
</dbReference>
<dbReference type="EMBL" id="CAJOBH010239300">
    <property type="protein sequence ID" value="CAF5103260.1"/>
    <property type="molecule type" value="Genomic_DNA"/>
</dbReference>
<dbReference type="InterPro" id="IPR039551">
    <property type="entry name" value="Cho/carn_acyl_trans"/>
</dbReference>
<evidence type="ECO:0000259" key="3">
    <source>
        <dbReference type="Pfam" id="PF00755"/>
    </source>
</evidence>
<proteinExistence type="predicted"/>
<dbReference type="GO" id="GO:0005739">
    <property type="term" value="C:mitochondrion"/>
    <property type="evidence" value="ECO:0007669"/>
    <property type="project" value="TreeGrafter"/>
</dbReference>
<name>A0A8S3F629_9BILA</name>
<feature type="active site" description="Proton acceptor" evidence="2">
    <location>
        <position position="193"/>
    </location>
</feature>
<accession>A0A8S3F629</accession>
<keyword evidence="1" id="KW-0012">Acyltransferase</keyword>
<comment type="caution">
    <text evidence="4">The sequence shown here is derived from an EMBL/GenBank/DDBJ whole genome shotgun (WGS) entry which is preliminary data.</text>
</comment>
<evidence type="ECO:0000256" key="1">
    <source>
        <dbReference type="ARBA" id="ARBA00023315"/>
    </source>
</evidence>
<protein>
    <recommendedName>
        <fullName evidence="3">Choline/carnitine acyltransferase domain-containing protein</fullName>
    </recommendedName>
</protein>
<dbReference type="Gene3D" id="3.30.559.70">
    <property type="entry name" value="Choline/Carnitine o-acyltransferase, domain 2"/>
    <property type="match status" value="1"/>
</dbReference>
<reference evidence="4" key="1">
    <citation type="submission" date="2021-02" db="EMBL/GenBank/DDBJ databases">
        <authorList>
            <person name="Nowell W R."/>
        </authorList>
    </citation>
    <scope>NUCLEOTIDE SEQUENCE</scope>
</reference>
<dbReference type="InterPro" id="IPR000542">
    <property type="entry name" value="Carn_acyl_trans"/>
</dbReference>
<dbReference type="Proteomes" id="UP000681967">
    <property type="component" value="Unassembled WGS sequence"/>
</dbReference>
<dbReference type="GO" id="GO:0006631">
    <property type="term" value="P:fatty acid metabolic process"/>
    <property type="evidence" value="ECO:0007669"/>
    <property type="project" value="TreeGrafter"/>
</dbReference>
<evidence type="ECO:0000313" key="5">
    <source>
        <dbReference type="Proteomes" id="UP000681967"/>
    </source>
</evidence>
<feature type="domain" description="Choline/carnitine acyltransferase" evidence="3">
    <location>
        <begin position="1"/>
        <end position="196"/>
    </location>
</feature>
<evidence type="ECO:0000313" key="4">
    <source>
        <dbReference type="EMBL" id="CAF5103260.1"/>
    </source>
</evidence>
<dbReference type="AlphaFoldDB" id="A0A8S3F629"/>